<keyword evidence="3" id="KW-0507">mRNA processing</keyword>
<evidence type="ECO:0000256" key="4">
    <source>
        <dbReference type="ARBA" id="ARBA00022741"/>
    </source>
</evidence>
<dbReference type="InterPro" id="IPR014014">
    <property type="entry name" value="RNA_helicase_DEAD_Q_motif"/>
</dbReference>
<organism evidence="19">
    <name type="scientific">Chlorella variabilis</name>
    <name type="common">Green alga</name>
    <dbReference type="NCBI Taxonomy" id="554065"/>
    <lineage>
        <taxon>Eukaryota</taxon>
        <taxon>Viridiplantae</taxon>
        <taxon>Chlorophyta</taxon>
        <taxon>core chlorophytes</taxon>
        <taxon>Trebouxiophyceae</taxon>
        <taxon>Chlorellales</taxon>
        <taxon>Chlorellaceae</taxon>
        <taxon>Chlorella clade</taxon>
        <taxon>Chlorella</taxon>
    </lineage>
</organism>
<evidence type="ECO:0000259" key="15">
    <source>
        <dbReference type="PROSITE" id="PS51192"/>
    </source>
</evidence>
<dbReference type="PROSITE" id="PS00039">
    <property type="entry name" value="DEAD_ATP_HELICASE"/>
    <property type="match status" value="1"/>
</dbReference>
<dbReference type="Pfam" id="PF25430">
    <property type="entry name" value="DDX23"/>
    <property type="match status" value="1"/>
</dbReference>
<dbReference type="OrthoDB" id="196131at2759"/>
<dbReference type="EC" id="3.6.4.13" evidence="2"/>
<feature type="short sequence motif" description="Q motif" evidence="13">
    <location>
        <begin position="439"/>
        <end position="467"/>
    </location>
</feature>
<dbReference type="CDD" id="cd17945">
    <property type="entry name" value="DEADc_DDX23"/>
    <property type="match status" value="1"/>
</dbReference>
<dbReference type="GO" id="GO:0008380">
    <property type="term" value="P:RNA splicing"/>
    <property type="evidence" value="ECO:0007669"/>
    <property type="project" value="UniProtKB-KW"/>
</dbReference>
<comment type="subcellular location">
    <subcellularLocation>
        <location evidence="1">Nucleus</location>
    </subcellularLocation>
</comment>
<evidence type="ECO:0000256" key="8">
    <source>
        <dbReference type="ARBA" id="ARBA00023187"/>
    </source>
</evidence>
<dbReference type="GO" id="GO:0005634">
    <property type="term" value="C:nucleus"/>
    <property type="evidence" value="ECO:0007669"/>
    <property type="project" value="UniProtKB-SubCell"/>
</dbReference>
<accession>E1Z385</accession>
<dbReference type="FunFam" id="3.40.50.300:FF:000322">
    <property type="entry name" value="probable ATP-dependent RNA helicase DDX23"/>
    <property type="match status" value="1"/>
</dbReference>
<feature type="region of interest" description="Disordered" evidence="14">
    <location>
        <begin position="1"/>
        <end position="184"/>
    </location>
</feature>
<comment type="similarity">
    <text evidence="10">Belongs to the DEAD box helicase family. DDX23/PRP28 subfamily.</text>
</comment>
<feature type="domain" description="DEAD-box RNA helicase Q" evidence="17">
    <location>
        <begin position="439"/>
        <end position="467"/>
    </location>
</feature>
<dbReference type="GO" id="GO:0003724">
    <property type="term" value="F:RNA helicase activity"/>
    <property type="evidence" value="ECO:0007669"/>
    <property type="project" value="UniProtKB-EC"/>
</dbReference>
<keyword evidence="9" id="KW-0539">Nucleus</keyword>
<dbReference type="FunCoup" id="E1Z385">
    <property type="interactions" value="1787"/>
</dbReference>
<dbReference type="SUPFAM" id="SSF52540">
    <property type="entry name" value="P-loop containing nucleoside triphosphate hydrolases"/>
    <property type="match status" value="1"/>
</dbReference>
<dbReference type="SMART" id="SM00487">
    <property type="entry name" value="DEXDc"/>
    <property type="match status" value="1"/>
</dbReference>
<feature type="compositionally biased region" description="Basic and acidic residues" evidence="14">
    <location>
        <begin position="351"/>
        <end position="366"/>
    </location>
</feature>
<dbReference type="Pfam" id="PF00271">
    <property type="entry name" value="Helicase_C"/>
    <property type="match status" value="1"/>
</dbReference>
<evidence type="ECO:0000256" key="11">
    <source>
        <dbReference type="ARBA" id="ARBA00047984"/>
    </source>
</evidence>
<dbReference type="SMART" id="SM00490">
    <property type="entry name" value="HELICc"/>
    <property type="match status" value="1"/>
</dbReference>
<dbReference type="InParanoid" id="E1Z385"/>
<sequence>MRSRSRSPVIDRRKRSRSRSRSRSRDRRDDTRDAKRSATGGRGEYRAERGGRDRPDRDRRDDFRRDSHSDRREPRDRERDARRPDERERDRYGRDRDGLDGRVRDGLDRREEPGRREQVEGAGGTRERSEHVGAGVAEEEGAAEPPALPSIGDAAKKKEPLSLEELLQRRQAEQEAQAKPVFLTKEQRAKLALQKRAEEAAAARERLAEMRQGLVASGLGPTNANGGAAGPTGRDSREARDRGYERRDDRRGEHDRRDERRDGRRDRRDDGDRERTKEERERQRELELIKQQYLGGERAKKKVLKATERMKFVFDWDADEDTSRDLNPLYQNLHEANLLFGRGFRAGIDRREQKKTAAESEAEILRRQRQQAGVRETAEDRERDRVRRDYADKYEGADMRVDSHWSEKKREHMTERDWRIFREDFSISYKGVNPALPIRNWDEGNLPKSLRKAVERAGYKKPSPIQMAAIPLGLQFRDVIGIAETGSGKTAAFVLPMLVYIEKQPPMLGNPDIEAEGPYSVVLAPTRELAQQIEEEARNLAHYTEFRVVSVVGGQSIEDQGVALRKGCEIVVATPGRLVDCIERSYAVLNQCNYVVLDEADRMIDLGFEPQASAVMGVLDAMPSSNLKPENEDEPLESNRVYRTTYMFSATMPPAVERLARKYLRRPVVITIGTAGKATDNITQRVIMVKENEKARSLEQELNAMGDDQRIIVFANTKSQCDAVARQLGNMDYRVTMLHGGKSQDQREESIKGFREDVYNVLVATDVAGRGIDVPNVALVINYDMANTIEQYTHRIGRTGRAGRKGTAVTFLTLKDSELFYDLKKFLEENKAAVPSQLAQHEAARQKPGTVGGGRPAVQFAKK</sequence>
<dbReference type="InterPro" id="IPR057479">
    <property type="entry name" value="PRP28/DDX23-like_helical"/>
</dbReference>
<dbReference type="PROSITE" id="PS51194">
    <property type="entry name" value="HELICASE_CTER"/>
    <property type="match status" value="1"/>
</dbReference>
<keyword evidence="7" id="KW-0067">ATP-binding</keyword>
<keyword evidence="19" id="KW-1185">Reference proteome</keyword>
<evidence type="ECO:0000256" key="9">
    <source>
        <dbReference type="ARBA" id="ARBA00023242"/>
    </source>
</evidence>
<evidence type="ECO:0000313" key="19">
    <source>
        <dbReference type="Proteomes" id="UP000008141"/>
    </source>
</evidence>
<feature type="compositionally biased region" description="Basic residues" evidence="14">
    <location>
        <begin position="12"/>
        <end position="25"/>
    </location>
</feature>
<gene>
    <name evidence="18" type="ORF">CHLNCDRAFT_56582</name>
</gene>
<dbReference type="EMBL" id="GL433835">
    <property type="protein sequence ID" value="EFN60128.1"/>
    <property type="molecule type" value="Genomic_DNA"/>
</dbReference>
<feature type="domain" description="Helicase C-terminal" evidence="16">
    <location>
        <begin position="697"/>
        <end position="842"/>
    </location>
</feature>
<evidence type="ECO:0000256" key="13">
    <source>
        <dbReference type="PROSITE-ProRule" id="PRU00552"/>
    </source>
</evidence>
<evidence type="ECO:0000256" key="3">
    <source>
        <dbReference type="ARBA" id="ARBA00022664"/>
    </source>
</evidence>
<evidence type="ECO:0000256" key="7">
    <source>
        <dbReference type="ARBA" id="ARBA00022840"/>
    </source>
</evidence>
<name>E1Z385_CHLVA</name>
<dbReference type="GO" id="GO:0006397">
    <property type="term" value="P:mRNA processing"/>
    <property type="evidence" value="ECO:0007669"/>
    <property type="project" value="UniProtKB-KW"/>
</dbReference>
<dbReference type="Pfam" id="PF00270">
    <property type="entry name" value="DEAD"/>
    <property type="match status" value="1"/>
</dbReference>
<evidence type="ECO:0000256" key="5">
    <source>
        <dbReference type="ARBA" id="ARBA00022801"/>
    </source>
</evidence>
<evidence type="ECO:0000256" key="14">
    <source>
        <dbReference type="SAM" id="MobiDB-lite"/>
    </source>
</evidence>
<dbReference type="KEGG" id="cvr:CHLNCDRAFT_56582"/>
<evidence type="ECO:0000259" key="17">
    <source>
        <dbReference type="PROSITE" id="PS51195"/>
    </source>
</evidence>
<dbReference type="GO" id="GO:0003676">
    <property type="term" value="F:nucleic acid binding"/>
    <property type="evidence" value="ECO:0007669"/>
    <property type="project" value="InterPro"/>
</dbReference>
<keyword evidence="5" id="KW-0378">Hydrolase</keyword>
<dbReference type="PROSITE" id="PS51195">
    <property type="entry name" value="Q_MOTIF"/>
    <property type="match status" value="1"/>
</dbReference>
<feature type="compositionally biased region" description="Basic and acidic residues" evidence="14">
    <location>
        <begin position="234"/>
        <end position="283"/>
    </location>
</feature>
<feature type="compositionally biased region" description="Basic and acidic residues" evidence="14">
    <location>
        <begin position="43"/>
        <end position="131"/>
    </location>
</feature>
<feature type="region of interest" description="Disordered" evidence="14">
    <location>
        <begin position="351"/>
        <end position="382"/>
    </location>
</feature>
<evidence type="ECO:0000256" key="2">
    <source>
        <dbReference type="ARBA" id="ARBA00012552"/>
    </source>
</evidence>
<dbReference type="InterPro" id="IPR027417">
    <property type="entry name" value="P-loop_NTPase"/>
</dbReference>
<evidence type="ECO:0000256" key="10">
    <source>
        <dbReference type="ARBA" id="ARBA00037954"/>
    </source>
</evidence>
<dbReference type="Proteomes" id="UP000008141">
    <property type="component" value="Unassembled WGS sequence"/>
</dbReference>
<dbReference type="InterPro" id="IPR011545">
    <property type="entry name" value="DEAD/DEAH_box_helicase_dom"/>
</dbReference>
<feature type="region of interest" description="Disordered" evidence="14">
    <location>
        <begin position="212"/>
        <end position="283"/>
    </location>
</feature>
<dbReference type="GO" id="GO:0016787">
    <property type="term" value="F:hydrolase activity"/>
    <property type="evidence" value="ECO:0007669"/>
    <property type="project" value="UniProtKB-KW"/>
</dbReference>
<feature type="compositionally biased region" description="Basic and acidic residues" evidence="14">
    <location>
        <begin position="154"/>
        <end position="173"/>
    </location>
</feature>
<dbReference type="Gene3D" id="3.40.50.300">
    <property type="entry name" value="P-loop containing nucleotide triphosphate hydrolases"/>
    <property type="match status" value="2"/>
</dbReference>
<feature type="domain" description="Helicase ATP-binding" evidence="15">
    <location>
        <begin position="470"/>
        <end position="670"/>
    </location>
</feature>
<dbReference type="eggNOG" id="KOG0333">
    <property type="taxonomic scope" value="Eukaryota"/>
</dbReference>
<evidence type="ECO:0000256" key="1">
    <source>
        <dbReference type="ARBA" id="ARBA00004123"/>
    </source>
</evidence>
<evidence type="ECO:0000256" key="6">
    <source>
        <dbReference type="ARBA" id="ARBA00022806"/>
    </source>
</evidence>
<dbReference type="RefSeq" id="XP_005852230.1">
    <property type="nucleotide sequence ID" value="XM_005852168.1"/>
</dbReference>
<dbReference type="PROSITE" id="PS51192">
    <property type="entry name" value="HELICASE_ATP_BIND_1"/>
    <property type="match status" value="1"/>
</dbReference>
<dbReference type="InterPro" id="IPR014001">
    <property type="entry name" value="Helicase_ATP-bd"/>
</dbReference>
<evidence type="ECO:0000256" key="12">
    <source>
        <dbReference type="ARBA" id="ARBA00068856"/>
    </source>
</evidence>
<dbReference type="GO" id="GO:0005524">
    <property type="term" value="F:ATP binding"/>
    <property type="evidence" value="ECO:0007669"/>
    <property type="project" value="UniProtKB-KW"/>
</dbReference>
<keyword evidence="4" id="KW-0547">Nucleotide-binding</keyword>
<feature type="region of interest" description="Disordered" evidence="14">
    <location>
        <begin position="841"/>
        <end position="863"/>
    </location>
</feature>
<dbReference type="PANTHER" id="PTHR47958">
    <property type="entry name" value="ATP-DEPENDENT RNA HELICASE DBP3"/>
    <property type="match status" value="1"/>
</dbReference>
<evidence type="ECO:0000313" key="18">
    <source>
        <dbReference type="EMBL" id="EFN60128.1"/>
    </source>
</evidence>
<keyword evidence="8" id="KW-0508">mRNA splicing</keyword>
<dbReference type="OMA" id="ARDIKHM"/>
<comment type="catalytic activity">
    <reaction evidence="11">
        <text>ATP + H2O = ADP + phosphate + H(+)</text>
        <dbReference type="Rhea" id="RHEA:13065"/>
        <dbReference type="ChEBI" id="CHEBI:15377"/>
        <dbReference type="ChEBI" id="CHEBI:15378"/>
        <dbReference type="ChEBI" id="CHEBI:30616"/>
        <dbReference type="ChEBI" id="CHEBI:43474"/>
        <dbReference type="ChEBI" id="CHEBI:456216"/>
        <dbReference type="EC" id="3.6.4.13"/>
    </reaction>
</comment>
<dbReference type="CDD" id="cd18787">
    <property type="entry name" value="SF2_C_DEAD"/>
    <property type="match status" value="1"/>
</dbReference>
<keyword evidence="6" id="KW-0347">Helicase</keyword>
<dbReference type="InterPro" id="IPR000629">
    <property type="entry name" value="RNA-helicase_DEAD-box_CS"/>
</dbReference>
<dbReference type="InterPro" id="IPR001650">
    <property type="entry name" value="Helicase_C-like"/>
</dbReference>
<dbReference type="STRING" id="554065.E1Z385"/>
<evidence type="ECO:0000259" key="16">
    <source>
        <dbReference type="PROSITE" id="PS51194"/>
    </source>
</evidence>
<feature type="compositionally biased region" description="Basic and acidic residues" evidence="14">
    <location>
        <begin position="26"/>
        <end position="36"/>
    </location>
</feature>
<protein>
    <recommendedName>
        <fullName evidence="12">DEAD-box ATP-dependent RNA helicase 21</fullName>
        <ecNumber evidence="2">3.6.4.13</ecNumber>
    </recommendedName>
</protein>
<proteinExistence type="inferred from homology"/>
<dbReference type="GeneID" id="17359538"/>
<dbReference type="AlphaFoldDB" id="E1Z385"/>
<reference evidence="18 19" key="1">
    <citation type="journal article" date="2010" name="Plant Cell">
        <title>The Chlorella variabilis NC64A genome reveals adaptation to photosymbiosis, coevolution with viruses, and cryptic sex.</title>
        <authorList>
            <person name="Blanc G."/>
            <person name="Duncan G."/>
            <person name="Agarkova I."/>
            <person name="Borodovsky M."/>
            <person name="Gurnon J."/>
            <person name="Kuo A."/>
            <person name="Lindquist E."/>
            <person name="Lucas S."/>
            <person name="Pangilinan J."/>
            <person name="Polle J."/>
            <person name="Salamov A."/>
            <person name="Terry A."/>
            <person name="Yamada T."/>
            <person name="Dunigan D.D."/>
            <person name="Grigoriev I.V."/>
            <person name="Claverie J.M."/>
            <person name="Van Etten J.L."/>
        </authorList>
    </citation>
    <scope>NUCLEOTIDE SEQUENCE [LARGE SCALE GENOMIC DNA]</scope>
    <source>
        <strain evidence="18 19">NC64A</strain>
    </source>
</reference>